<evidence type="ECO:0000256" key="1">
    <source>
        <dbReference type="ARBA" id="ARBA00009184"/>
    </source>
</evidence>
<gene>
    <name evidence="2" type="ORF">FB562_2380</name>
</gene>
<dbReference type="PANTHER" id="PTHR43344:SF15">
    <property type="entry name" value="PHOSPHOSERINE PHOSPHATASE SERB1"/>
    <property type="match status" value="1"/>
</dbReference>
<dbReference type="SUPFAM" id="SSF56784">
    <property type="entry name" value="HAD-like"/>
    <property type="match status" value="1"/>
</dbReference>
<dbReference type="InterPro" id="IPR006385">
    <property type="entry name" value="HAD_hydro_SerB1"/>
</dbReference>
<dbReference type="PANTHER" id="PTHR43344">
    <property type="entry name" value="PHOSPHOSERINE PHOSPHATASE"/>
    <property type="match status" value="1"/>
</dbReference>
<keyword evidence="2" id="KW-0378">Hydrolase</keyword>
<evidence type="ECO:0000313" key="3">
    <source>
        <dbReference type="Proteomes" id="UP000317998"/>
    </source>
</evidence>
<sequence length="251" mass="27916">MGAMTSTSDAEASGPPRTIAFFDVDNTLMRGASIFHVGKEARRRGYLPLRDLLRFAWQQARFLAVGENLKHLRSIRERALGLAEGHSVAEVAELAEKIFDESIERRLWPETVGLAREHMAQGHEVWLITATPEVIAGVIARRLGLTGALGTRLEQHDGRFTGQLDGSVLHGEEKAVAARALMIERGAEAADCWAYSDSRNDLPLLELVGNRVVVNPDAVLLEHATTHDWSVMRLNRSSIRAARRRVRKESR</sequence>
<protein>
    <submittedName>
        <fullName evidence="2">HAD superfamily hydrolase (TIGR01490 family)</fullName>
    </submittedName>
</protein>
<comment type="caution">
    <text evidence="2">The sequence shown here is derived from an EMBL/GenBank/DDBJ whole genome shotgun (WGS) entry which is preliminary data.</text>
</comment>
<name>A0A542YA47_9MICO</name>
<dbReference type="Pfam" id="PF12710">
    <property type="entry name" value="HAD"/>
    <property type="match status" value="1"/>
</dbReference>
<dbReference type="EMBL" id="VFOM01000003">
    <property type="protein sequence ID" value="TQL44971.1"/>
    <property type="molecule type" value="Genomic_DNA"/>
</dbReference>
<dbReference type="GO" id="GO:0016787">
    <property type="term" value="F:hydrolase activity"/>
    <property type="evidence" value="ECO:0007669"/>
    <property type="project" value="UniProtKB-KW"/>
</dbReference>
<evidence type="ECO:0000313" key="2">
    <source>
        <dbReference type="EMBL" id="TQL44971.1"/>
    </source>
</evidence>
<dbReference type="InterPro" id="IPR023214">
    <property type="entry name" value="HAD_sf"/>
</dbReference>
<comment type="similarity">
    <text evidence="1">Belongs to the HAD-like hydrolase superfamily. SerB family.</text>
</comment>
<dbReference type="AlphaFoldDB" id="A0A542YA47"/>
<proteinExistence type="inferred from homology"/>
<organism evidence="2 3">
    <name type="scientific">Homoserinimonas aerilata</name>
    <dbReference type="NCBI Taxonomy" id="1162970"/>
    <lineage>
        <taxon>Bacteria</taxon>
        <taxon>Bacillati</taxon>
        <taxon>Actinomycetota</taxon>
        <taxon>Actinomycetes</taxon>
        <taxon>Micrococcales</taxon>
        <taxon>Microbacteriaceae</taxon>
        <taxon>Homoserinimonas</taxon>
    </lineage>
</organism>
<dbReference type="InterPro" id="IPR050582">
    <property type="entry name" value="HAD-like_SerB"/>
</dbReference>
<dbReference type="Gene3D" id="1.20.1440.100">
    <property type="entry name" value="SG protein - dephosphorylation function"/>
    <property type="match status" value="1"/>
</dbReference>
<dbReference type="CDD" id="cd02612">
    <property type="entry name" value="HAD_PGPPase"/>
    <property type="match status" value="1"/>
</dbReference>
<dbReference type="InterPro" id="IPR036412">
    <property type="entry name" value="HAD-like_sf"/>
</dbReference>
<accession>A0A542YA47</accession>
<reference evidence="2 3" key="1">
    <citation type="submission" date="2019-06" db="EMBL/GenBank/DDBJ databases">
        <title>Sequencing the genomes of 1000 actinobacteria strains.</title>
        <authorList>
            <person name="Klenk H.-P."/>
        </authorList>
    </citation>
    <scope>NUCLEOTIDE SEQUENCE [LARGE SCALE GENOMIC DNA]</scope>
    <source>
        <strain evidence="2 3">DSM 26477</strain>
    </source>
</reference>
<dbReference type="NCBIfam" id="TIGR01490">
    <property type="entry name" value="HAD-SF-IB-hyp1"/>
    <property type="match status" value="1"/>
</dbReference>
<dbReference type="NCBIfam" id="TIGR01488">
    <property type="entry name" value="HAD-SF-IB"/>
    <property type="match status" value="1"/>
</dbReference>
<dbReference type="Gene3D" id="3.40.50.1000">
    <property type="entry name" value="HAD superfamily/HAD-like"/>
    <property type="match status" value="1"/>
</dbReference>
<dbReference type="Proteomes" id="UP000317998">
    <property type="component" value="Unassembled WGS sequence"/>
</dbReference>
<keyword evidence="3" id="KW-1185">Reference proteome</keyword>